<dbReference type="SUPFAM" id="SSF48371">
    <property type="entry name" value="ARM repeat"/>
    <property type="match status" value="1"/>
</dbReference>
<reference evidence="1 2" key="1">
    <citation type="submission" date="2018-06" db="EMBL/GenBank/DDBJ databases">
        <title>A transcriptomic atlas of mushroom development highlights an independent origin of complex multicellularity.</title>
        <authorList>
            <consortium name="DOE Joint Genome Institute"/>
            <person name="Krizsan K."/>
            <person name="Almasi E."/>
            <person name="Merenyi Z."/>
            <person name="Sahu N."/>
            <person name="Viragh M."/>
            <person name="Koszo T."/>
            <person name="Mondo S."/>
            <person name="Kiss B."/>
            <person name="Balint B."/>
            <person name="Kues U."/>
            <person name="Barry K."/>
            <person name="Hegedus J.C."/>
            <person name="Henrissat B."/>
            <person name="Johnson J."/>
            <person name="Lipzen A."/>
            <person name="Ohm R."/>
            <person name="Nagy I."/>
            <person name="Pangilinan J."/>
            <person name="Yan J."/>
            <person name="Xiong Y."/>
            <person name="Grigoriev I.V."/>
            <person name="Hibbett D.S."/>
            <person name="Nagy L.G."/>
        </authorList>
    </citation>
    <scope>NUCLEOTIDE SEQUENCE [LARGE SCALE GENOMIC DNA]</scope>
    <source>
        <strain evidence="1 2">SZMC22713</strain>
    </source>
</reference>
<dbReference type="PANTHER" id="PTHR11139:SF9">
    <property type="entry name" value="SERINE_THREONINE-PROTEIN KINASE MTOR"/>
    <property type="match status" value="1"/>
</dbReference>
<dbReference type="InterPro" id="IPR016024">
    <property type="entry name" value="ARM-type_fold"/>
</dbReference>
<dbReference type="OrthoDB" id="381190at2759"/>
<dbReference type="InterPro" id="IPR050517">
    <property type="entry name" value="DDR_Repair_Kinase"/>
</dbReference>
<dbReference type="GO" id="GO:0031932">
    <property type="term" value="C:TORC2 complex"/>
    <property type="evidence" value="ECO:0007669"/>
    <property type="project" value="TreeGrafter"/>
</dbReference>
<accession>A0A4Y7PTT1</accession>
<dbReference type="GO" id="GO:0005737">
    <property type="term" value="C:cytoplasm"/>
    <property type="evidence" value="ECO:0007669"/>
    <property type="project" value="TreeGrafter"/>
</dbReference>
<dbReference type="EMBL" id="ML170206">
    <property type="protein sequence ID" value="TDL18565.1"/>
    <property type="molecule type" value="Genomic_DNA"/>
</dbReference>
<dbReference type="GO" id="GO:0038202">
    <property type="term" value="P:TORC1 signaling"/>
    <property type="evidence" value="ECO:0007669"/>
    <property type="project" value="TreeGrafter"/>
</dbReference>
<dbReference type="PANTHER" id="PTHR11139">
    <property type="entry name" value="ATAXIA TELANGIECTASIA MUTATED ATM -RELATED"/>
    <property type="match status" value="1"/>
</dbReference>
<protein>
    <recommendedName>
        <fullName evidence="3">ARM repeat-containing protein</fullName>
    </recommendedName>
</protein>
<keyword evidence="2" id="KW-1185">Reference proteome</keyword>
<sequence>MHKAMVHLLEQLSKPAERSFAFIAIGHVATSVRSDMKSFLEPIMDHIKQGLQMRGKKNAPEQESMFQCIGMLAEAVGPNLTKVLHTKVLHDQLDLMFACGLSEPLRQALTMIARHIPPLLWIIQGRSLYLRPRLLDLISVILSGQNYKPRGAPPQYSRPEIAAITRDIVVQIQGNQGGAAKSPELITLALTTLGSFDFSGHTLNEFVRNCSLPYLEDNHAEVRQAAALTFGIADPGASLQL</sequence>
<dbReference type="GO" id="GO:0004674">
    <property type="term" value="F:protein serine/threonine kinase activity"/>
    <property type="evidence" value="ECO:0007669"/>
    <property type="project" value="TreeGrafter"/>
</dbReference>
<dbReference type="GO" id="GO:0016242">
    <property type="term" value="P:negative regulation of macroautophagy"/>
    <property type="evidence" value="ECO:0007669"/>
    <property type="project" value="TreeGrafter"/>
</dbReference>
<evidence type="ECO:0000313" key="1">
    <source>
        <dbReference type="EMBL" id="TDL18565.1"/>
    </source>
</evidence>
<dbReference type="STRING" id="50990.A0A4Y7PTT1"/>
<proteinExistence type="predicted"/>
<evidence type="ECO:0008006" key="3">
    <source>
        <dbReference type="Google" id="ProtNLM"/>
    </source>
</evidence>
<dbReference type="GO" id="GO:0005634">
    <property type="term" value="C:nucleus"/>
    <property type="evidence" value="ECO:0007669"/>
    <property type="project" value="TreeGrafter"/>
</dbReference>
<dbReference type="Proteomes" id="UP000294933">
    <property type="component" value="Unassembled WGS sequence"/>
</dbReference>
<evidence type="ECO:0000313" key="2">
    <source>
        <dbReference type="Proteomes" id="UP000294933"/>
    </source>
</evidence>
<organism evidence="1 2">
    <name type="scientific">Rickenella mellea</name>
    <dbReference type="NCBI Taxonomy" id="50990"/>
    <lineage>
        <taxon>Eukaryota</taxon>
        <taxon>Fungi</taxon>
        <taxon>Dikarya</taxon>
        <taxon>Basidiomycota</taxon>
        <taxon>Agaricomycotina</taxon>
        <taxon>Agaricomycetes</taxon>
        <taxon>Hymenochaetales</taxon>
        <taxon>Rickenellaceae</taxon>
        <taxon>Rickenella</taxon>
    </lineage>
</organism>
<dbReference type="Gene3D" id="1.25.10.10">
    <property type="entry name" value="Leucine-rich Repeat Variant"/>
    <property type="match status" value="1"/>
</dbReference>
<name>A0A4Y7PTT1_9AGAM</name>
<dbReference type="AlphaFoldDB" id="A0A4Y7PTT1"/>
<dbReference type="VEuPathDB" id="FungiDB:BD410DRAFT_816170"/>
<dbReference type="InterPro" id="IPR011989">
    <property type="entry name" value="ARM-like"/>
</dbReference>
<gene>
    <name evidence="1" type="ORF">BD410DRAFT_816170</name>
</gene>
<dbReference type="GO" id="GO:0031931">
    <property type="term" value="C:TORC1 complex"/>
    <property type="evidence" value="ECO:0007669"/>
    <property type="project" value="TreeGrafter"/>
</dbReference>